<keyword evidence="9" id="KW-1185">Reference proteome</keyword>
<feature type="transmembrane region" description="Helical" evidence="6">
    <location>
        <begin position="206"/>
        <end position="228"/>
    </location>
</feature>
<dbReference type="GO" id="GO:0022857">
    <property type="term" value="F:transmembrane transporter activity"/>
    <property type="evidence" value="ECO:0007669"/>
    <property type="project" value="InterPro"/>
</dbReference>
<evidence type="ECO:0000256" key="6">
    <source>
        <dbReference type="SAM" id="Phobius"/>
    </source>
</evidence>
<dbReference type="RefSeq" id="WP_211937926.1">
    <property type="nucleotide sequence ID" value="NZ_CP073078.1"/>
</dbReference>
<feature type="transmembrane region" description="Helical" evidence="6">
    <location>
        <begin position="7"/>
        <end position="28"/>
    </location>
</feature>
<feature type="transmembrane region" description="Helical" evidence="6">
    <location>
        <begin position="248"/>
        <end position="269"/>
    </location>
</feature>
<feature type="transmembrane region" description="Helical" evidence="6">
    <location>
        <begin position="311"/>
        <end position="332"/>
    </location>
</feature>
<sequence length="420" mass="44571">MSKLRTLVALACAYMVFAVFLNSVGTVILDSINSFHVSKVHASTLEPFKDITIAVVSFAVASFLPRLGLRRAIMLGLGLVAAACGAEVLAPSFIATQGLFLVVGASFALVKVSVYSSIGLLSQDRAEHVKLTSFIESLFMVGVLAGYWLFSLFIDPRNPGSLVWTHIYILLAGLCLVAILLVATAPLDEREARATTPRLSGDFLAMLRLCLLPLVVAFIASAFLYVLIEQGLGSWLPTFNSEILHLSAPMAVQAASIYAATLALSRFAAGVLMARFSWYRVLNICIISAGALVVLSLPLTRGLGDVVVTNWLGAPPVAFLFPMIGLFLAPIYPAINSAMLSTLPKHDHAGMTGLIVVFSALGGTLGSMLTAQIFTRFGGQAAFYCSLAPMGLLLVSLAVFRNRIDRQAGEAGPEALATAS</sequence>
<feature type="transmembrane region" description="Helical" evidence="6">
    <location>
        <begin position="48"/>
        <end position="65"/>
    </location>
</feature>
<dbReference type="Pfam" id="PF07690">
    <property type="entry name" value="MFS_1"/>
    <property type="match status" value="1"/>
</dbReference>
<dbReference type="Proteomes" id="UP000676409">
    <property type="component" value="Chromosome"/>
</dbReference>
<feature type="transmembrane region" description="Helical" evidence="6">
    <location>
        <begin position="100"/>
        <end position="121"/>
    </location>
</feature>
<keyword evidence="3 6" id="KW-0812">Transmembrane</keyword>
<dbReference type="PANTHER" id="PTHR43702">
    <property type="entry name" value="L-FUCOSE-PROTON SYMPORTER"/>
    <property type="match status" value="1"/>
</dbReference>
<feature type="transmembrane region" description="Helical" evidence="6">
    <location>
        <begin position="353"/>
        <end position="375"/>
    </location>
</feature>
<keyword evidence="4 6" id="KW-1133">Transmembrane helix</keyword>
<comment type="subcellular location">
    <subcellularLocation>
        <location evidence="1">Cell inner membrane</location>
        <topology evidence="1">Multi-pass membrane protein</topology>
    </subcellularLocation>
</comment>
<keyword evidence="2" id="KW-1003">Cell membrane</keyword>
<name>A0A975FYR1_9CAUL</name>
<feature type="domain" description="Major facilitator superfamily (MFS) profile" evidence="7">
    <location>
        <begin position="6"/>
        <end position="403"/>
    </location>
</feature>
<dbReference type="InterPro" id="IPR020846">
    <property type="entry name" value="MFS_dom"/>
</dbReference>
<reference evidence="8" key="1">
    <citation type="submission" date="2021-04" db="EMBL/GenBank/DDBJ databases">
        <title>The complete genome sequence of Caulobacter sp. S6.</title>
        <authorList>
            <person name="Tang Y."/>
            <person name="Ouyang W."/>
            <person name="Liu Q."/>
            <person name="Huang B."/>
            <person name="Guo Z."/>
            <person name="Lei P."/>
        </authorList>
    </citation>
    <scope>NUCLEOTIDE SEQUENCE</scope>
    <source>
        <strain evidence="8">S6</strain>
    </source>
</reference>
<dbReference type="GO" id="GO:0005886">
    <property type="term" value="C:plasma membrane"/>
    <property type="evidence" value="ECO:0007669"/>
    <property type="project" value="UniProtKB-SubCell"/>
</dbReference>
<evidence type="ECO:0000256" key="1">
    <source>
        <dbReference type="ARBA" id="ARBA00004429"/>
    </source>
</evidence>
<feature type="transmembrane region" description="Helical" evidence="6">
    <location>
        <begin position="281"/>
        <end position="299"/>
    </location>
</feature>
<accession>A0A975FYR1</accession>
<evidence type="ECO:0000313" key="9">
    <source>
        <dbReference type="Proteomes" id="UP000676409"/>
    </source>
</evidence>
<keyword evidence="5 6" id="KW-0472">Membrane</keyword>
<evidence type="ECO:0000313" key="8">
    <source>
        <dbReference type="EMBL" id="QUD87875.1"/>
    </source>
</evidence>
<evidence type="ECO:0000256" key="3">
    <source>
        <dbReference type="ARBA" id="ARBA00022692"/>
    </source>
</evidence>
<dbReference type="InterPro" id="IPR011701">
    <property type="entry name" value="MFS"/>
</dbReference>
<dbReference type="PANTHER" id="PTHR43702:SF11">
    <property type="entry name" value="L-FUCOSE-PROTON SYMPORTER"/>
    <property type="match status" value="1"/>
</dbReference>
<dbReference type="InterPro" id="IPR050375">
    <property type="entry name" value="MFS_TsgA-like"/>
</dbReference>
<dbReference type="PROSITE" id="PS50850">
    <property type="entry name" value="MFS"/>
    <property type="match status" value="1"/>
</dbReference>
<dbReference type="SUPFAM" id="SSF103473">
    <property type="entry name" value="MFS general substrate transporter"/>
    <property type="match status" value="1"/>
</dbReference>
<dbReference type="EMBL" id="CP073078">
    <property type="protein sequence ID" value="QUD87875.1"/>
    <property type="molecule type" value="Genomic_DNA"/>
</dbReference>
<feature type="transmembrane region" description="Helical" evidence="6">
    <location>
        <begin position="133"/>
        <end position="154"/>
    </location>
</feature>
<gene>
    <name evidence="8" type="ORF">KCG34_23005</name>
</gene>
<dbReference type="InterPro" id="IPR036259">
    <property type="entry name" value="MFS_trans_sf"/>
</dbReference>
<evidence type="ECO:0000256" key="5">
    <source>
        <dbReference type="ARBA" id="ARBA00023136"/>
    </source>
</evidence>
<feature type="transmembrane region" description="Helical" evidence="6">
    <location>
        <begin position="166"/>
        <end position="185"/>
    </location>
</feature>
<dbReference type="KEGG" id="caul:KCG34_23005"/>
<proteinExistence type="predicted"/>
<feature type="transmembrane region" description="Helical" evidence="6">
    <location>
        <begin position="72"/>
        <end position="94"/>
    </location>
</feature>
<evidence type="ECO:0000256" key="2">
    <source>
        <dbReference type="ARBA" id="ARBA00022475"/>
    </source>
</evidence>
<protein>
    <submittedName>
        <fullName evidence="8">MFS transporter</fullName>
    </submittedName>
</protein>
<evidence type="ECO:0000256" key="4">
    <source>
        <dbReference type="ARBA" id="ARBA00022989"/>
    </source>
</evidence>
<feature type="transmembrane region" description="Helical" evidence="6">
    <location>
        <begin position="381"/>
        <end position="400"/>
    </location>
</feature>
<dbReference type="AlphaFoldDB" id="A0A975FYR1"/>
<dbReference type="Gene3D" id="1.20.1250.20">
    <property type="entry name" value="MFS general substrate transporter like domains"/>
    <property type="match status" value="2"/>
</dbReference>
<evidence type="ECO:0000259" key="7">
    <source>
        <dbReference type="PROSITE" id="PS50850"/>
    </source>
</evidence>
<organism evidence="8 9">
    <name type="scientific">Phenylobacterium montanum</name>
    <dbReference type="NCBI Taxonomy" id="2823693"/>
    <lineage>
        <taxon>Bacteria</taxon>
        <taxon>Pseudomonadati</taxon>
        <taxon>Pseudomonadota</taxon>
        <taxon>Alphaproteobacteria</taxon>
        <taxon>Caulobacterales</taxon>
        <taxon>Caulobacteraceae</taxon>
        <taxon>Phenylobacterium</taxon>
    </lineage>
</organism>